<evidence type="ECO:0008006" key="3">
    <source>
        <dbReference type="Google" id="ProtNLM"/>
    </source>
</evidence>
<dbReference type="PRINTS" id="PR01776">
    <property type="entry name" value="HPOMPFAMILY"/>
</dbReference>
<reference evidence="1 2" key="1">
    <citation type="journal article" date="2013" name="PLoS ONE">
        <title>Sequence Divergence and Conservation in Genomes ofHelicobacter cetorum Strains from a Dolphin and a Whale.</title>
        <authorList>
            <person name="Kersulyte D."/>
            <person name="Rossi M."/>
            <person name="Berg D.E."/>
        </authorList>
    </citation>
    <scope>NUCLEOTIDE SEQUENCE [LARGE SCALE GENOMIC DNA]</scope>
    <source>
        <strain evidence="1 2">MIT 99-5656</strain>
    </source>
</reference>
<dbReference type="HOGENOM" id="CLU_841374_0_0_7"/>
<dbReference type="EMBL" id="CP003481">
    <property type="protein sequence ID" value="AFI06099.1"/>
    <property type="molecule type" value="Genomic_DNA"/>
</dbReference>
<dbReference type="KEGG" id="hcm:HCD_05485"/>
<evidence type="ECO:0000313" key="1">
    <source>
        <dbReference type="EMBL" id="AFI06099.1"/>
    </source>
</evidence>
<dbReference type="Proteomes" id="UP000005013">
    <property type="component" value="Chromosome"/>
</dbReference>
<proteinExistence type="predicted"/>
<dbReference type="PATRIC" id="fig|1163745.3.peg.1160"/>
<organism evidence="1 2">
    <name type="scientific">Helicobacter cetorum (strain ATCC BAA-540 / CCUG 52418 / MIT 99-5656)</name>
    <dbReference type="NCBI Taxonomy" id="1163745"/>
    <lineage>
        <taxon>Bacteria</taxon>
        <taxon>Pseudomonadati</taxon>
        <taxon>Campylobacterota</taxon>
        <taxon>Epsilonproteobacteria</taxon>
        <taxon>Campylobacterales</taxon>
        <taxon>Helicobacteraceae</taxon>
        <taxon>Helicobacter</taxon>
    </lineage>
</organism>
<name>I0ET30_HELCM</name>
<dbReference type="eggNOG" id="COG3170">
    <property type="taxonomic scope" value="Bacteria"/>
</dbReference>
<dbReference type="AlphaFoldDB" id="I0ET30"/>
<sequence length="330" mass="37053">MKWCNAHQNFGKLTIGCPFQQQSECNNKQMSLFAAGLDGRYWYDEPQVALKDLLPNAITKSEQTASAKQKFLVLEPMAQKATNLGSLITTQAQNLENQIHTIKTLTHNRLDLSSSINLAPFYMPSVVYDERKQQLLQKNASILEKNPFAHFSPITSQNDYGLLNGLGLMAGYKQFFGKKRAFGIRYYGFLDYNHTQFGFFNSGANIITYGVGTDLLYNFINDKRLKNALLSIGLFGGIQVGGTSWLSHNTSSLTNQGSFFETKTQISHFQVLVNTGIRFNLTSSNKGTFQHGFELGVKFPPLKTPLYSFLGTKLTTQRTFSVFINYSVGY</sequence>
<accession>I0ET30</accession>
<dbReference type="InterPro" id="IPR002718">
    <property type="entry name" value="OMP_Helicobacter"/>
</dbReference>
<protein>
    <recommendedName>
        <fullName evidence="3">Outer membrane protein</fullName>
    </recommendedName>
</protein>
<keyword evidence="2" id="KW-1185">Reference proteome</keyword>
<dbReference type="Pfam" id="PF01856">
    <property type="entry name" value="HP_OMP"/>
    <property type="match status" value="1"/>
</dbReference>
<evidence type="ECO:0000313" key="2">
    <source>
        <dbReference type="Proteomes" id="UP000005013"/>
    </source>
</evidence>
<gene>
    <name evidence="1" type="ordered locus">HCD_05485</name>
</gene>